<comment type="caution">
    <text evidence="1">The sequence shown here is derived from an EMBL/GenBank/DDBJ whole genome shotgun (WGS) entry which is preliminary data.</text>
</comment>
<reference evidence="1 2" key="1">
    <citation type="submission" date="2023-07" db="EMBL/GenBank/DDBJ databases">
        <title>Genomic Encyclopedia of Type Strains, Phase IV (KMG-IV): sequencing the most valuable type-strain genomes for metagenomic binning, comparative biology and taxonomic classification.</title>
        <authorList>
            <person name="Goeker M."/>
        </authorList>
    </citation>
    <scope>NUCLEOTIDE SEQUENCE [LARGE SCALE GENOMIC DNA]</scope>
    <source>
        <strain evidence="1 2">DSM 19922</strain>
    </source>
</reference>
<evidence type="ECO:0000313" key="2">
    <source>
        <dbReference type="Proteomes" id="UP001244552"/>
    </source>
</evidence>
<proteinExistence type="predicted"/>
<name>A0ABU0MV18_9PROT</name>
<protein>
    <recommendedName>
        <fullName evidence="3">N-acetyltransferase domain-containing protein</fullName>
    </recommendedName>
</protein>
<evidence type="ECO:0000313" key="1">
    <source>
        <dbReference type="EMBL" id="MDQ0537169.1"/>
    </source>
</evidence>
<dbReference type="EMBL" id="JAUSVU010000039">
    <property type="protein sequence ID" value="MDQ0537169.1"/>
    <property type="molecule type" value="Genomic_DNA"/>
</dbReference>
<dbReference type="Proteomes" id="UP001244552">
    <property type="component" value="Unassembled WGS sequence"/>
</dbReference>
<gene>
    <name evidence="1" type="ORF">QO018_006069</name>
</gene>
<sequence length="241" mass="26181">MTVVITRALSDDAGINAGTLPACVPHAFAALQNRLESKGVRLFLSSDWGGLERVNARNVNAWFPLLPHPHSAPAHWIGAVDSSGDIVATQGAILLDCTAKSFGERLGDLSAFHDLGTAPPDEWCFCASEAAFDTRGRTAFVTSGWVAPHWRGRGLFHPMATLMRLACLSLWDVHWWAGLVEEETVPVWNAAGAGRRRLEPRPTILYQQSGVARCPLHLLRFSRAGVLLDAGVTVERARLTA</sequence>
<dbReference type="RefSeq" id="WP_209990769.1">
    <property type="nucleotide sequence ID" value="NZ_JAGINO010000037.1"/>
</dbReference>
<accession>A0ABU0MV18</accession>
<keyword evidence="2" id="KW-1185">Reference proteome</keyword>
<organism evidence="1 2">
    <name type="scientific">Azospirillum picis</name>
    <dbReference type="NCBI Taxonomy" id="488438"/>
    <lineage>
        <taxon>Bacteria</taxon>
        <taxon>Pseudomonadati</taxon>
        <taxon>Pseudomonadota</taxon>
        <taxon>Alphaproteobacteria</taxon>
        <taxon>Rhodospirillales</taxon>
        <taxon>Azospirillaceae</taxon>
        <taxon>Azospirillum</taxon>
    </lineage>
</organism>
<evidence type="ECO:0008006" key="3">
    <source>
        <dbReference type="Google" id="ProtNLM"/>
    </source>
</evidence>